<reference evidence="2 3" key="1">
    <citation type="submission" date="2015-12" db="EMBL/GenBank/DDBJ databases">
        <title>The genome of Folsomia candida.</title>
        <authorList>
            <person name="Faddeeva A."/>
            <person name="Derks M.F."/>
            <person name="Anvar Y."/>
            <person name="Smit S."/>
            <person name="Van Straalen N."/>
            <person name="Roelofs D."/>
        </authorList>
    </citation>
    <scope>NUCLEOTIDE SEQUENCE [LARGE SCALE GENOMIC DNA]</scope>
    <source>
        <strain evidence="2 3">VU population</strain>
        <tissue evidence="2">Whole body</tissue>
    </source>
</reference>
<gene>
    <name evidence="2" type="ORF">Fcan01_20603</name>
</gene>
<dbReference type="InterPro" id="IPR016187">
    <property type="entry name" value="CTDL_fold"/>
</dbReference>
<organism evidence="2 3">
    <name type="scientific">Folsomia candida</name>
    <name type="common">Springtail</name>
    <dbReference type="NCBI Taxonomy" id="158441"/>
    <lineage>
        <taxon>Eukaryota</taxon>
        <taxon>Metazoa</taxon>
        <taxon>Ecdysozoa</taxon>
        <taxon>Arthropoda</taxon>
        <taxon>Hexapoda</taxon>
        <taxon>Collembola</taxon>
        <taxon>Entomobryomorpha</taxon>
        <taxon>Isotomoidea</taxon>
        <taxon>Isotomidae</taxon>
        <taxon>Proisotominae</taxon>
        <taxon>Folsomia</taxon>
    </lineage>
</organism>
<accession>A0A226DGQ1</accession>
<evidence type="ECO:0000313" key="3">
    <source>
        <dbReference type="Proteomes" id="UP000198287"/>
    </source>
</evidence>
<sequence length="161" mass="18340">MRAVPVIVFMMVTASNVFYTVNSAGLLEIGSFENKTFYREAEGFSHTYMEFVEFCHSHDLQPASISNHDEQSTVQHHFNETQFYRHLWLGIWDIGSEGQWHWVGQGQGLSSPVQADYSNWDPNHQGGGREENCAIIRNSDFLWVDVPCSFAAVPLCQSDYA</sequence>
<evidence type="ECO:0000313" key="2">
    <source>
        <dbReference type="EMBL" id="OXA44722.1"/>
    </source>
</evidence>
<evidence type="ECO:0000259" key="1">
    <source>
        <dbReference type="PROSITE" id="PS50041"/>
    </source>
</evidence>
<proteinExistence type="predicted"/>
<dbReference type="SMART" id="SM00034">
    <property type="entry name" value="CLECT"/>
    <property type="match status" value="1"/>
</dbReference>
<keyword evidence="3" id="KW-1185">Reference proteome</keyword>
<dbReference type="OrthoDB" id="6366227at2759"/>
<dbReference type="PROSITE" id="PS50041">
    <property type="entry name" value="C_TYPE_LECTIN_2"/>
    <property type="match status" value="1"/>
</dbReference>
<dbReference type="InterPro" id="IPR001304">
    <property type="entry name" value="C-type_lectin-like"/>
</dbReference>
<name>A0A226DGQ1_FOLCA</name>
<dbReference type="Pfam" id="PF00059">
    <property type="entry name" value="Lectin_C"/>
    <property type="match status" value="1"/>
</dbReference>
<dbReference type="AlphaFoldDB" id="A0A226DGQ1"/>
<comment type="caution">
    <text evidence="2">The sequence shown here is derived from an EMBL/GenBank/DDBJ whole genome shotgun (WGS) entry which is preliminary data.</text>
</comment>
<dbReference type="EMBL" id="LNIX01000019">
    <property type="protein sequence ID" value="OXA44722.1"/>
    <property type="molecule type" value="Genomic_DNA"/>
</dbReference>
<dbReference type="OMA" id="WVITMER"/>
<protein>
    <submittedName>
        <fullName evidence="2">Perlucin</fullName>
    </submittedName>
</protein>
<dbReference type="Proteomes" id="UP000198287">
    <property type="component" value="Unassembled WGS sequence"/>
</dbReference>
<feature type="domain" description="C-type lectin" evidence="1">
    <location>
        <begin position="32"/>
        <end position="157"/>
    </location>
</feature>
<dbReference type="Gene3D" id="3.10.100.10">
    <property type="entry name" value="Mannose-Binding Protein A, subunit A"/>
    <property type="match status" value="1"/>
</dbReference>
<dbReference type="SUPFAM" id="SSF56436">
    <property type="entry name" value="C-type lectin-like"/>
    <property type="match status" value="1"/>
</dbReference>
<dbReference type="InterPro" id="IPR016186">
    <property type="entry name" value="C-type_lectin-like/link_sf"/>
</dbReference>